<organism evidence="1 2">
    <name type="scientific">Candidatus Collierbacteria bacterium RIFCSPHIGHO2_02_FULL_49_10</name>
    <dbReference type="NCBI Taxonomy" id="1817723"/>
    <lineage>
        <taxon>Bacteria</taxon>
        <taxon>Candidatus Collieribacteriota</taxon>
    </lineage>
</organism>
<proteinExistence type="predicted"/>
<dbReference type="Proteomes" id="UP000177390">
    <property type="component" value="Unassembled WGS sequence"/>
</dbReference>
<accession>A0A1F5EV13</accession>
<evidence type="ECO:0000313" key="1">
    <source>
        <dbReference type="EMBL" id="OGD71233.1"/>
    </source>
</evidence>
<sequence length="322" mass="36208">MVGVIECSQHTLKTLVEAAKNPAPLLSRDSLSPRTQLVLQVAAEMVFGEAAEKRPEVYHLLSNLIYYANNFFDIGLRAQEQIYENRPSQFFILEKVYHETREQMLKAVSALARKRPETVPLIDSFINDGKRLFKNRHSFDGTNYGEIDSGVTAVLVFGVTGGIHHLERLGISPNQGCTNPEELIKKYHLFMISDLNPASLPTDRQTRLIIGMQAIEMILASLDDQWGQEEDALLGIPNVAKNGGDTGTLIAHYRKIARHCGFSQTVLDSLSALVHTHRLKTASQKNGNPIELFEIQKHPNLGNIYLLREWLMGHNLLSEMLR</sequence>
<dbReference type="AlphaFoldDB" id="A0A1F5EV13"/>
<evidence type="ECO:0000313" key="2">
    <source>
        <dbReference type="Proteomes" id="UP000177390"/>
    </source>
</evidence>
<gene>
    <name evidence="1" type="ORF">A3D09_03550</name>
</gene>
<comment type="caution">
    <text evidence="1">The sequence shown here is derived from an EMBL/GenBank/DDBJ whole genome shotgun (WGS) entry which is preliminary data.</text>
</comment>
<name>A0A1F5EV13_9BACT</name>
<reference evidence="1 2" key="1">
    <citation type="journal article" date="2016" name="Nat. Commun.">
        <title>Thousands of microbial genomes shed light on interconnected biogeochemical processes in an aquifer system.</title>
        <authorList>
            <person name="Anantharaman K."/>
            <person name="Brown C.T."/>
            <person name="Hug L.A."/>
            <person name="Sharon I."/>
            <person name="Castelle C.J."/>
            <person name="Probst A.J."/>
            <person name="Thomas B.C."/>
            <person name="Singh A."/>
            <person name="Wilkins M.J."/>
            <person name="Karaoz U."/>
            <person name="Brodie E.L."/>
            <person name="Williams K.H."/>
            <person name="Hubbard S.S."/>
            <person name="Banfield J.F."/>
        </authorList>
    </citation>
    <scope>NUCLEOTIDE SEQUENCE [LARGE SCALE GENOMIC DNA]</scope>
</reference>
<protein>
    <submittedName>
        <fullName evidence="1">Uncharacterized protein</fullName>
    </submittedName>
</protein>
<dbReference type="EMBL" id="MFAH01000032">
    <property type="protein sequence ID" value="OGD71233.1"/>
    <property type="molecule type" value="Genomic_DNA"/>
</dbReference>